<dbReference type="EMBL" id="WTYJ01000002">
    <property type="protein sequence ID" value="MXO99966.1"/>
    <property type="molecule type" value="Genomic_DNA"/>
</dbReference>
<evidence type="ECO:0008006" key="3">
    <source>
        <dbReference type="Google" id="ProtNLM"/>
    </source>
</evidence>
<dbReference type="AlphaFoldDB" id="A0A6I4TV57"/>
<gene>
    <name evidence="1" type="ORF">GRI97_13310</name>
</gene>
<sequence length="417" mass="43577">MFRMPLTAGRKSLRGVVSGFALVATLAGGAVIGTAMASAPAAAQSKPKNSKKFVDAYTPVSNAVNAEGGDLNAAKAQLPGVIAAVENETDRFLAGNLALVLGGKLTDKALQRQGLEIMLQSGQVEPDKVAQFQFFVGQLALDAKDYPAALAALKQAKDGGFQEPALDQLIFAAYIENNQANEGLAFLKTTLGAGTSDAVLRAALQAAYDSKDSALANEWSATLVKQSPTEANWKSAIQVVEASNDFDAQATLDLMRLMSATGSLKEEREFRNYIEAADPRIMSNEVLRVIASGQQAGVFAGDDAYVAEVKAIADPRAPEDQREAAGLATAARSSGAARDALIAGNVMMSLAKYAEAEEMFALALEKGAPDRDLAATRLGIAQAHQGKAAEAKATLDQVTGARAPLAQLWAIYAASKS</sequence>
<evidence type="ECO:0000313" key="1">
    <source>
        <dbReference type="EMBL" id="MXO99966.1"/>
    </source>
</evidence>
<dbReference type="SUPFAM" id="SSF48452">
    <property type="entry name" value="TPR-like"/>
    <property type="match status" value="1"/>
</dbReference>
<dbReference type="Proteomes" id="UP000469430">
    <property type="component" value="Unassembled WGS sequence"/>
</dbReference>
<dbReference type="InterPro" id="IPR011990">
    <property type="entry name" value="TPR-like_helical_dom_sf"/>
</dbReference>
<proteinExistence type="predicted"/>
<organism evidence="1 2">
    <name type="scientific">Croceibacterium xixiisoli</name>
    <dbReference type="NCBI Taxonomy" id="1476466"/>
    <lineage>
        <taxon>Bacteria</taxon>
        <taxon>Pseudomonadati</taxon>
        <taxon>Pseudomonadota</taxon>
        <taxon>Alphaproteobacteria</taxon>
        <taxon>Sphingomonadales</taxon>
        <taxon>Erythrobacteraceae</taxon>
        <taxon>Croceibacterium</taxon>
    </lineage>
</organism>
<comment type="caution">
    <text evidence="1">The sequence shown here is derived from an EMBL/GenBank/DDBJ whole genome shotgun (WGS) entry which is preliminary data.</text>
</comment>
<keyword evidence="2" id="KW-1185">Reference proteome</keyword>
<accession>A0A6I4TV57</accession>
<name>A0A6I4TV57_9SPHN</name>
<protein>
    <recommendedName>
        <fullName evidence="3">Tetratricopeptide repeat protein</fullName>
    </recommendedName>
</protein>
<dbReference type="RefSeq" id="WP_161391643.1">
    <property type="nucleotide sequence ID" value="NZ_JBHSCP010000001.1"/>
</dbReference>
<dbReference type="OrthoDB" id="7325958at2"/>
<reference evidence="1 2" key="1">
    <citation type="submission" date="2019-12" db="EMBL/GenBank/DDBJ databases">
        <title>Genomic-based taxomic classification of the family Erythrobacteraceae.</title>
        <authorList>
            <person name="Xu L."/>
        </authorList>
    </citation>
    <scope>NUCLEOTIDE SEQUENCE [LARGE SCALE GENOMIC DNA]</scope>
    <source>
        <strain evidence="1 2">S36</strain>
    </source>
</reference>
<evidence type="ECO:0000313" key="2">
    <source>
        <dbReference type="Proteomes" id="UP000469430"/>
    </source>
</evidence>